<sequence length="96" mass="9654">MTDRVPAAMAEALRLTQAGDLAGATALIQRLLRGAAPVPPGAAPTIIDVEPVTVNAPPDMPDAAPPRRATASRPAGAFAGRFHPGPRTGLGGTLRG</sequence>
<dbReference type="Proteomes" id="UP001227317">
    <property type="component" value="Unassembled WGS sequence"/>
</dbReference>
<dbReference type="EMBL" id="JAUJFI010000201">
    <property type="protein sequence ID" value="MDQ2106110.1"/>
    <property type="molecule type" value="Genomic_DNA"/>
</dbReference>
<keyword evidence="3" id="KW-1185">Reference proteome</keyword>
<accession>A0ABU0WPF3</accession>
<name>A0ABU0WPF3_9PROT</name>
<evidence type="ECO:0000256" key="1">
    <source>
        <dbReference type="SAM" id="MobiDB-lite"/>
    </source>
</evidence>
<feature type="region of interest" description="Disordered" evidence="1">
    <location>
        <begin position="53"/>
        <end position="96"/>
    </location>
</feature>
<feature type="compositionally biased region" description="Low complexity" evidence="1">
    <location>
        <begin position="66"/>
        <end position="75"/>
    </location>
</feature>
<proteinExistence type="predicted"/>
<gene>
    <name evidence="2" type="ORF">QSG27_25670</name>
</gene>
<evidence type="ECO:0000313" key="2">
    <source>
        <dbReference type="EMBL" id="MDQ2106110.1"/>
    </source>
</evidence>
<organism evidence="2 3">
    <name type="scientific">Azospirillum isscasi</name>
    <dbReference type="NCBI Taxonomy" id="3053926"/>
    <lineage>
        <taxon>Bacteria</taxon>
        <taxon>Pseudomonadati</taxon>
        <taxon>Pseudomonadota</taxon>
        <taxon>Alphaproteobacteria</taxon>
        <taxon>Rhodospirillales</taxon>
        <taxon>Azospirillaceae</taxon>
        <taxon>Azospirillum</taxon>
    </lineage>
</organism>
<comment type="caution">
    <text evidence="2">The sequence shown here is derived from an EMBL/GenBank/DDBJ whole genome shotgun (WGS) entry which is preliminary data.</text>
</comment>
<protein>
    <submittedName>
        <fullName evidence="2">Esterase</fullName>
    </submittedName>
</protein>
<evidence type="ECO:0000313" key="3">
    <source>
        <dbReference type="Proteomes" id="UP001227317"/>
    </source>
</evidence>
<reference evidence="2 3" key="1">
    <citation type="submission" date="2023-06" db="EMBL/GenBank/DDBJ databases">
        <title>Azospirillum isscasensis sp.nov, a bacterium isolated from rhizosphere soil of rice.</title>
        <authorList>
            <person name="Wang H."/>
        </authorList>
    </citation>
    <scope>NUCLEOTIDE SEQUENCE [LARGE SCALE GENOMIC DNA]</scope>
    <source>
        <strain evidence="2 3">C340-1</strain>
    </source>
</reference>
<feature type="non-terminal residue" evidence="2">
    <location>
        <position position="96"/>
    </location>
</feature>